<comment type="caution">
    <text evidence="4">Lacks conserved residue(s) required for the propagation of feature annotation.</text>
</comment>
<reference evidence="8 9" key="1">
    <citation type="submission" date="2017-11" db="EMBL/GenBank/DDBJ databases">
        <title>Genomic Encyclopedia of Archaeal and Bacterial Type Strains, Phase II (KMG-II): From Individual Species to Whole Genera.</title>
        <authorList>
            <person name="Goeker M."/>
        </authorList>
    </citation>
    <scope>NUCLEOTIDE SEQUENCE [LARGE SCALE GENOMIC DNA]</scope>
    <source>
        <strain evidence="8 9">DSM 25625</strain>
    </source>
</reference>
<comment type="similarity">
    <text evidence="1 4 5">Belongs to the tRNA pseudouridine synthase TruA family.</text>
</comment>
<evidence type="ECO:0000256" key="6">
    <source>
        <dbReference type="SAM" id="MobiDB-lite"/>
    </source>
</evidence>
<evidence type="ECO:0000256" key="3">
    <source>
        <dbReference type="ARBA" id="ARBA00023235"/>
    </source>
</evidence>
<feature type="binding site" evidence="4">
    <location>
        <position position="142"/>
    </location>
    <ligand>
        <name>substrate</name>
    </ligand>
</feature>
<evidence type="ECO:0000256" key="5">
    <source>
        <dbReference type="RuleBase" id="RU003792"/>
    </source>
</evidence>
<dbReference type="Proteomes" id="UP000230161">
    <property type="component" value="Unassembled WGS sequence"/>
</dbReference>
<dbReference type="PANTHER" id="PTHR11142:SF0">
    <property type="entry name" value="TRNA PSEUDOURIDINE SYNTHASE-LIKE 1"/>
    <property type="match status" value="1"/>
</dbReference>
<dbReference type="OrthoDB" id="9811823at2"/>
<accession>A0A2M9BVB7</accession>
<dbReference type="InterPro" id="IPR020103">
    <property type="entry name" value="PsdUridine_synth_cat_dom_sf"/>
</dbReference>
<sequence length="322" mass="35846">MMVENSQEPVRFRLDLSYDGSDFTGWSRQPGLRTVQGTLEEALETIFRRHPPAPRLVVAGRTDAGVHAAAQVAHVELTRQQLAALVKPSRGHRETAVSSDPEVQLLRRVNGVLGAVSDIVVHRARIAPEGFDARFSAVWRRYEYRIADAVAHRDPLQRHRTYWHHLPLDVEAMDATAASLVGLHDFRAYCKPREGATTIRTLQDFRWRRDEDGTIVAFLQADAFCHSMVRALVGACVSVGEGKLPAQELTRLLEQRERDNEFKVMPARGLTLIRVGYPEDGLLRFRAEQTRARRRLDGEAEAEGAVEPSAADDGTAGSSAAV</sequence>
<dbReference type="InterPro" id="IPR020094">
    <property type="entry name" value="TruA/RsuA/RluB/E/F_N"/>
</dbReference>
<proteinExistence type="inferred from homology"/>
<comment type="catalytic activity">
    <reaction evidence="4 5">
        <text>uridine(38/39/40) in tRNA = pseudouridine(38/39/40) in tRNA</text>
        <dbReference type="Rhea" id="RHEA:22376"/>
        <dbReference type="Rhea" id="RHEA-COMP:10085"/>
        <dbReference type="Rhea" id="RHEA-COMP:10087"/>
        <dbReference type="ChEBI" id="CHEBI:65314"/>
        <dbReference type="ChEBI" id="CHEBI:65315"/>
        <dbReference type="EC" id="5.4.99.12"/>
    </reaction>
</comment>
<dbReference type="SUPFAM" id="SSF55120">
    <property type="entry name" value="Pseudouridine synthase"/>
    <property type="match status" value="1"/>
</dbReference>
<gene>
    <name evidence="4" type="primary">truA</name>
    <name evidence="8" type="ORF">CLV54_1621</name>
</gene>
<feature type="active site" description="Nucleophile" evidence="4">
    <location>
        <position position="63"/>
    </location>
</feature>
<feature type="region of interest" description="Disordered" evidence="6">
    <location>
        <begin position="294"/>
        <end position="322"/>
    </location>
</feature>
<name>A0A2M9BVB7_9MICO</name>
<feature type="domain" description="Pseudouridine synthase I TruA alpha/beta" evidence="7">
    <location>
        <begin position="177"/>
        <end position="278"/>
    </location>
</feature>
<evidence type="ECO:0000313" key="8">
    <source>
        <dbReference type="EMBL" id="PJJ61834.1"/>
    </source>
</evidence>
<keyword evidence="3 4" id="KW-0413">Isomerase</keyword>
<dbReference type="AlphaFoldDB" id="A0A2M9BVB7"/>
<evidence type="ECO:0000313" key="9">
    <source>
        <dbReference type="Proteomes" id="UP000230161"/>
    </source>
</evidence>
<evidence type="ECO:0000256" key="2">
    <source>
        <dbReference type="ARBA" id="ARBA00022694"/>
    </source>
</evidence>
<dbReference type="GO" id="GO:0160147">
    <property type="term" value="F:tRNA pseudouridine(38-40) synthase activity"/>
    <property type="evidence" value="ECO:0007669"/>
    <property type="project" value="UniProtKB-EC"/>
</dbReference>
<dbReference type="Gene3D" id="3.30.70.580">
    <property type="entry name" value="Pseudouridine synthase I, catalytic domain, N-terminal subdomain"/>
    <property type="match status" value="1"/>
</dbReference>
<dbReference type="NCBIfam" id="TIGR00071">
    <property type="entry name" value="hisT_truA"/>
    <property type="match status" value="1"/>
</dbReference>
<evidence type="ECO:0000256" key="1">
    <source>
        <dbReference type="ARBA" id="ARBA00009375"/>
    </source>
</evidence>
<dbReference type="PANTHER" id="PTHR11142">
    <property type="entry name" value="PSEUDOURIDYLATE SYNTHASE"/>
    <property type="match status" value="1"/>
</dbReference>
<dbReference type="GO" id="GO:0031119">
    <property type="term" value="P:tRNA pseudouridine synthesis"/>
    <property type="evidence" value="ECO:0007669"/>
    <property type="project" value="UniProtKB-UniRule"/>
</dbReference>
<dbReference type="CDD" id="cd02570">
    <property type="entry name" value="PseudoU_synth_EcTruA"/>
    <property type="match status" value="1"/>
</dbReference>
<dbReference type="EC" id="5.4.99.12" evidence="4"/>
<dbReference type="HAMAP" id="MF_00171">
    <property type="entry name" value="TruA"/>
    <property type="match status" value="1"/>
</dbReference>
<protein>
    <recommendedName>
        <fullName evidence="4">tRNA pseudouridine synthase A</fullName>
        <ecNumber evidence="4">5.4.99.12</ecNumber>
    </recommendedName>
    <alternativeName>
        <fullName evidence="4">tRNA pseudouridine(38-40) synthase</fullName>
    </alternativeName>
    <alternativeName>
        <fullName evidence="4">tRNA pseudouridylate synthase I</fullName>
    </alternativeName>
    <alternativeName>
        <fullName evidence="4">tRNA-uridine isomerase I</fullName>
    </alternativeName>
</protein>
<dbReference type="Gene3D" id="3.30.70.660">
    <property type="entry name" value="Pseudouridine synthase I, catalytic domain, C-terminal subdomain"/>
    <property type="match status" value="1"/>
</dbReference>
<comment type="subunit">
    <text evidence="4">Homodimer.</text>
</comment>
<organism evidence="8 9">
    <name type="scientific">Compostimonas suwonensis</name>
    <dbReference type="NCBI Taxonomy" id="1048394"/>
    <lineage>
        <taxon>Bacteria</taxon>
        <taxon>Bacillati</taxon>
        <taxon>Actinomycetota</taxon>
        <taxon>Actinomycetes</taxon>
        <taxon>Micrococcales</taxon>
        <taxon>Microbacteriaceae</taxon>
        <taxon>Compostimonas</taxon>
    </lineage>
</organism>
<dbReference type="EMBL" id="PGFB01000003">
    <property type="protein sequence ID" value="PJJ61834.1"/>
    <property type="molecule type" value="Genomic_DNA"/>
</dbReference>
<comment type="function">
    <text evidence="4">Formation of pseudouridine at positions 38, 39 and 40 in the anticodon stem and loop of transfer RNAs.</text>
</comment>
<comment type="caution">
    <text evidence="8">The sequence shown here is derived from an EMBL/GenBank/DDBJ whole genome shotgun (WGS) entry which is preliminary data.</text>
</comment>
<dbReference type="InterPro" id="IPR001406">
    <property type="entry name" value="PsdUridine_synth_TruA"/>
</dbReference>
<evidence type="ECO:0000259" key="7">
    <source>
        <dbReference type="Pfam" id="PF01416"/>
    </source>
</evidence>
<evidence type="ECO:0000256" key="4">
    <source>
        <dbReference type="HAMAP-Rule" id="MF_00171"/>
    </source>
</evidence>
<dbReference type="Pfam" id="PF01416">
    <property type="entry name" value="PseudoU_synth_1"/>
    <property type="match status" value="1"/>
</dbReference>
<dbReference type="GO" id="GO:0003723">
    <property type="term" value="F:RNA binding"/>
    <property type="evidence" value="ECO:0007669"/>
    <property type="project" value="InterPro"/>
</dbReference>
<dbReference type="InterPro" id="IPR020097">
    <property type="entry name" value="PsdUridine_synth_TruA_a/b_dom"/>
</dbReference>
<feature type="compositionally biased region" description="Low complexity" evidence="6">
    <location>
        <begin position="309"/>
        <end position="322"/>
    </location>
</feature>
<keyword evidence="2 4" id="KW-0819">tRNA processing</keyword>
<keyword evidence="9" id="KW-1185">Reference proteome</keyword>
<dbReference type="InterPro" id="IPR020095">
    <property type="entry name" value="PsdUridine_synth_TruA_C"/>
</dbReference>